<accession>A0AAV4VBG7</accession>
<dbReference type="AlphaFoldDB" id="A0AAV4VBG7"/>
<protein>
    <submittedName>
        <fullName evidence="2">Uncharacterized protein</fullName>
    </submittedName>
</protein>
<comment type="caution">
    <text evidence="2">The sequence shown here is derived from an EMBL/GenBank/DDBJ whole genome shotgun (WGS) entry which is preliminary data.</text>
</comment>
<reference evidence="2 3" key="1">
    <citation type="submission" date="2021-06" db="EMBL/GenBank/DDBJ databases">
        <title>Caerostris extrusa draft genome.</title>
        <authorList>
            <person name="Kono N."/>
            <person name="Arakawa K."/>
        </authorList>
    </citation>
    <scope>NUCLEOTIDE SEQUENCE [LARGE SCALE GENOMIC DNA]</scope>
</reference>
<evidence type="ECO:0000313" key="2">
    <source>
        <dbReference type="EMBL" id="GIY67344.1"/>
    </source>
</evidence>
<evidence type="ECO:0000256" key="1">
    <source>
        <dbReference type="SAM" id="MobiDB-lite"/>
    </source>
</evidence>
<keyword evidence="3" id="KW-1185">Reference proteome</keyword>
<gene>
    <name evidence="2" type="ORF">CEXT_22841</name>
</gene>
<name>A0AAV4VBG7_CAEEX</name>
<proteinExistence type="predicted"/>
<dbReference type="Proteomes" id="UP001054945">
    <property type="component" value="Unassembled WGS sequence"/>
</dbReference>
<sequence length="131" mass="14847">MRKRNAPVCHSIVFREEWRIDSVPVPDIRWTEKSVFFRHRIITIQEQGKAASPIQSRKRPVNGPAVMERGHPCGSPRLSRKFIGEKKKKSSAYGKRSVHEGEEEKWYAYTSFSVGAAASTNVSVSFTADIV</sequence>
<evidence type="ECO:0000313" key="3">
    <source>
        <dbReference type="Proteomes" id="UP001054945"/>
    </source>
</evidence>
<organism evidence="2 3">
    <name type="scientific">Caerostris extrusa</name>
    <name type="common">Bark spider</name>
    <name type="synonym">Caerostris bankana</name>
    <dbReference type="NCBI Taxonomy" id="172846"/>
    <lineage>
        <taxon>Eukaryota</taxon>
        <taxon>Metazoa</taxon>
        <taxon>Ecdysozoa</taxon>
        <taxon>Arthropoda</taxon>
        <taxon>Chelicerata</taxon>
        <taxon>Arachnida</taxon>
        <taxon>Araneae</taxon>
        <taxon>Araneomorphae</taxon>
        <taxon>Entelegynae</taxon>
        <taxon>Araneoidea</taxon>
        <taxon>Araneidae</taxon>
        <taxon>Caerostris</taxon>
    </lineage>
</organism>
<dbReference type="EMBL" id="BPLR01014230">
    <property type="protein sequence ID" value="GIY67344.1"/>
    <property type="molecule type" value="Genomic_DNA"/>
</dbReference>
<feature type="region of interest" description="Disordered" evidence="1">
    <location>
        <begin position="48"/>
        <end position="79"/>
    </location>
</feature>